<organism evidence="2 3">
    <name type="scientific">Saprolegnia diclina (strain VS20)</name>
    <dbReference type="NCBI Taxonomy" id="1156394"/>
    <lineage>
        <taxon>Eukaryota</taxon>
        <taxon>Sar</taxon>
        <taxon>Stramenopiles</taxon>
        <taxon>Oomycota</taxon>
        <taxon>Saprolegniomycetes</taxon>
        <taxon>Saprolegniales</taxon>
        <taxon>Saprolegniaceae</taxon>
        <taxon>Saprolegnia</taxon>
    </lineage>
</organism>
<evidence type="ECO:0000259" key="1">
    <source>
        <dbReference type="PROSITE" id="PS50195"/>
    </source>
</evidence>
<dbReference type="InterPro" id="IPR036871">
    <property type="entry name" value="PX_dom_sf"/>
</dbReference>
<dbReference type="Proteomes" id="UP000030762">
    <property type="component" value="Unassembled WGS sequence"/>
</dbReference>
<keyword evidence="3" id="KW-1185">Reference proteome</keyword>
<dbReference type="OrthoDB" id="79371at2759"/>
<reference evidence="2 3" key="1">
    <citation type="submission" date="2012-04" db="EMBL/GenBank/DDBJ databases">
        <title>The Genome Sequence of Saprolegnia declina VS20.</title>
        <authorList>
            <consortium name="The Broad Institute Genome Sequencing Platform"/>
            <person name="Russ C."/>
            <person name="Nusbaum C."/>
            <person name="Tyler B."/>
            <person name="van West P."/>
            <person name="Dieguez-Uribeondo J."/>
            <person name="de Bruijn I."/>
            <person name="Tripathy S."/>
            <person name="Jiang R."/>
            <person name="Young S.K."/>
            <person name="Zeng Q."/>
            <person name="Gargeya S."/>
            <person name="Fitzgerald M."/>
            <person name="Haas B."/>
            <person name="Abouelleil A."/>
            <person name="Alvarado L."/>
            <person name="Arachchi H.M."/>
            <person name="Berlin A."/>
            <person name="Chapman S.B."/>
            <person name="Goldberg J."/>
            <person name="Griggs A."/>
            <person name="Gujja S."/>
            <person name="Hansen M."/>
            <person name="Howarth C."/>
            <person name="Imamovic A."/>
            <person name="Larimer J."/>
            <person name="McCowen C."/>
            <person name="Montmayeur A."/>
            <person name="Murphy C."/>
            <person name="Neiman D."/>
            <person name="Pearson M."/>
            <person name="Priest M."/>
            <person name="Roberts A."/>
            <person name="Saif S."/>
            <person name="Shea T."/>
            <person name="Sisk P."/>
            <person name="Sykes S."/>
            <person name="Wortman J."/>
            <person name="Nusbaum C."/>
            <person name="Birren B."/>
        </authorList>
    </citation>
    <scope>NUCLEOTIDE SEQUENCE [LARGE SCALE GENOMIC DNA]</scope>
    <source>
        <strain evidence="2 3">VS20</strain>
    </source>
</reference>
<dbReference type="SUPFAM" id="SSF64268">
    <property type="entry name" value="PX domain"/>
    <property type="match status" value="1"/>
</dbReference>
<dbReference type="GO" id="GO:0035091">
    <property type="term" value="F:phosphatidylinositol binding"/>
    <property type="evidence" value="ECO:0007669"/>
    <property type="project" value="InterPro"/>
</dbReference>
<dbReference type="AlphaFoldDB" id="T0Q8G9"/>
<dbReference type="STRING" id="1156394.T0Q8G9"/>
<dbReference type="InParanoid" id="T0Q8G9"/>
<proteinExistence type="predicted"/>
<feature type="domain" description="PX" evidence="1">
    <location>
        <begin position="26"/>
        <end position="169"/>
    </location>
</feature>
<dbReference type="Gene3D" id="3.30.1520.10">
    <property type="entry name" value="Phox-like domain"/>
    <property type="match status" value="1"/>
</dbReference>
<dbReference type="InterPro" id="IPR001683">
    <property type="entry name" value="PX_dom"/>
</dbReference>
<accession>T0Q8G9</accession>
<evidence type="ECO:0000313" key="2">
    <source>
        <dbReference type="EMBL" id="EQC29775.1"/>
    </source>
</evidence>
<dbReference type="PROSITE" id="PS50195">
    <property type="entry name" value="PX"/>
    <property type="match status" value="1"/>
</dbReference>
<name>T0Q8G9_SAPDV</name>
<dbReference type="EMBL" id="JH767181">
    <property type="protein sequence ID" value="EQC29775.1"/>
    <property type="molecule type" value="Genomic_DNA"/>
</dbReference>
<gene>
    <name evidence="2" type="ORF">SDRG_12546</name>
</gene>
<dbReference type="Pfam" id="PF00787">
    <property type="entry name" value="PX"/>
    <property type="match status" value="1"/>
</dbReference>
<evidence type="ECO:0000313" key="3">
    <source>
        <dbReference type="Proteomes" id="UP000030762"/>
    </source>
</evidence>
<protein>
    <recommendedName>
        <fullName evidence="1">PX domain-containing protein</fullName>
    </recommendedName>
</protein>
<dbReference type="RefSeq" id="XP_008616841.1">
    <property type="nucleotide sequence ID" value="XM_008618619.1"/>
</dbReference>
<dbReference type="VEuPathDB" id="FungiDB:SDRG_12546"/>
<dbReference type="GeneID" id="19953273"/>
<sequence length="268" mass="27816">MGCTQSSTIDENVQIATVKSVSVAPPSTSAPVDAASDDVVVTTTTTSYVISSTSVDGNGVVLYHIETDGVVAKKRFNDFKVFHSELTTVIETVPALPDSGLATVFKRRDEKLIKERSARFQEILDAAAAHAADRLEQFVVAAVTDDVATKDITIVEEINVVAVDEAPVQEPVVDAEVAEVAEVAVVEAEAEVEVAAVADEVAAVEVEAVVAVEEEVAAAVEDVVVSEDVAAVEAAVEAPVAEVVVEDVPAVEEAKVVADDAAPKPVAA</sequence>